<dbReference type="GO" id="GO:0046872">
    <property type="term" value="F:metal ion binding"/>
    <property type="evidence" value="ECO:0007669"/>
    <property type="project" value="UniProtKB-KW"/>
</dbReference>
<protein>
    <submittedName>
        <fullName evidence="9">Sulfite reductase (NADPH) hemoprotein beta-component</fullName>
    </submittedName>
</protein>
<dbReference type="RefSeq" id="WP_121876225.1">
    <property type="nucleotide sequence ID" value="NZ_REFJ01000002.1"/>
</dbReference>
<feature type="domain" description="Nitrite/sulphite reductase 4Fe-4S" evidence="7">
    <location>
        <begin position="410"/>
        <end position="550"/>
    </location>
</feature>
<dbReference type="GO" id="GO:0051539">
    <property type="term" value="F:4 iron, 4 sulfur cluster binding"/>
    <property type="evidence" value="ECO:0007669"/>
    <property type="project" value="UniProtKB-KW"/>
</dbReference>
<evidence type="ECO:0000256" key="6">
    <source>
        <dbReference type="ARBA" id="ARBA00023014"/>
    </source>
</evidence>
<dbReference type="InterPro" id="IPR006067">
    <property type="entry name" value="NO2/SO3_Rdtase_4Fe4S_dom"/>
</dbReference>
<name>A0A3M0A7D6_9GAMM</name>
<dbReference type="Proteomes" id="UP000267187">
    <property type="component" value="Unassembled WGS sequence"/>
</dbReference>
<dbReference type="EMBL" id="REFJ01000002">
    <property type="protein sequence ID" value="RMA81061.1"/>
    <property type="molecule type" value="Genomic_DNA"/>
</dbReference>
<keyword evidence="5" id="KW-0408">Iron</keyword>
<dbReference type="InterPro" id="IPR036136">
    <property type="entry name" value="Nit/Sulf_reduc_fer-like_dom_sf"/>
</dbReference>
<dbReference type="Pfam" id="PF03460">
    <property type="entry name" value="NIR_SIR_ferr"/>
    <property type="match status" value="2"/>
</dbReference>
<dbReference type="GO" id="GO:0016491">
    <property type="term" value="F:oxidoreductase activity"/>
    <property type="evidence" value="ECO:0007669"/>
    <property type="project" value="UniProtKB-KW"/>
</dbReference>
<dbReference type="OrthoDB" id="3189055at2"/>
<dbReference type="InterPro" id="IPR006066">
    <property type="entry name" value="NO2/SO3_Rdtase_FeS/sirohaem_BS"/>
</dbReference>
<keyword evidence="3" id="KW-0479">Metal-binding</keyword>
<dbReference type="InterPro" id="IPR051329">
    <property type="entry name" value="NIR_SIR_4Fe-4S"/>
</dbReference>
<feature type="domain" description="Nitrite/Sulfite reductase ferredoxin-like" evidence="8">
    <location>
        <begin position="349"/>
        <end position="400"/>
    </location>
</feature>
<evidence type="ECO:0000313" key="9">
    <source>
        <dbReference type="EMBL" id="RMA81061.1"/>
    </source>
</evidence>
<dbReference type="PRINTS" id="PR00397">
    <property type="entry name" value="SIROHAEM"/>
</dbReference>
<dbReference type="PANTHER" id="PTHR32439">
    <property type="entry name" value="FERREDOXIN--NITRITE REDUCTASE, CHLOROPLASTIC"/>
    <property type="match status" value="1"/>
</dbReference>
<evidence type="ECO:0000256" key="4">
    <source>
        <dbReference type="ARBA" id="ARBA00023002"/>
    </source>
</evidence>
<keyword evidence="10" id="KW-1185">Reference proteome</keyword>
<keyword evidence="1" id="KW-0004">4Fe-4S</keyword>
<sequence>MYVYKAFDQSVVDQRVSQFRDQTARYLAGELSEEAYLPLRLQNGLYIQRHAPMLRVAIPYGMINSQQLRRLADVSRRYDRSYVHVTTRQNIQLNWPQLEDVPDILAELAQVEMHAIQTSGNCIRNTTTDAFAGVARDEVADPRPLCELIRQWSTLHPEYAFLPRKFKIAVSGTESDRAAIRFHDIGLQLAHNSSGELGVEIFVGGGLGRTPIVGQSVFDWVPLSQLLNYLEAILTVYNLNGRRDNKYKARIKILVKAMGVEAFREAVLKQLPIVGSYEERHVANKLSELGGYFSEPNYERGLDELETQAKLFEQQKLDNNFALWLGRNVSQHRIDGYRAVTLSLKKPGTPPGDLSADQLNLVADLAEQYSFGEARMTHEQNIVLADVPANGLYALYQALLTAGFATPNINTMTDIICCPGGDFCALANAKSIPVAHDIQATFDNYDYLYDLGDLDLNISGCMNACGHHHIGDIGILGVDKKGKEFYQISLGGNAGYEAATIGKILGPSFAQEEITSVLQKLLNVFLEHRLEGERFAHTYHRIGHAPFKTAAYATTANTTTEAVTNA</sequence>
<evidence type="ECO:0000256" key="3">
    <source>
        <dbReference type="ARBA" id="ARBA00022723"/>
    </source>
</evidence>
<dbReference type="AlphaFoldDB" id="A0A3M0A7D6"/>
<accession>A0A3M0A7D6</accession>
<reference evidence="9 10" key="1">
    <citation type="submission" date="2018-10" db="EMBL/GenBank/DDBJ databases">
        <title>Genomic Encyclopedia of Type Strains, Phase IV (KMG-IV): sequencing the most valuable type-strain genomes for metagenomic binning, comparative biology and taxonomic classification.</title>
        <authorList>
            <person name="Goeker M."/>
        </authorList>
    </citation>
    <scope>NUCLEOTIDE SEQUENCE [LARGE SCALE GENOMIC DNA]</scope>
    <source>
        <strain evidence="9 10">DSM 25080</strain>
    </source>
</reference>
<organism evidence="9 10">
    <name type="scientific">Umboniibacter marinipuniceus</name>
    <dbReference type="NCBI Taxonomy" id="569599"/>
    <lineage>
        <taxon>Bacteria</taxon>
        <taxon>Pseudomonadati</taxon>
        <taxon>Pseudomonadota</taxon>
        <taxon>Gammaproteobacteria</taxon>
        <taxon>Cellvibrionales</taxon>
        <taxon>Cellvibrionaceae</taxon>
        <taxon>Umboniibacter</taxon>
    </lineage>
</organism>
<evidence type="ECO:0000256" key="5">
    <source>
        <dbReference type="ARBA" id="ARBA00023004"/>
    </source>
</evidence>
<dbReference type="SUPFAM" id="SSF55124">
    <property type="entry name" value="Nitrite/Sulfite reductase N-terminal domain-like"/>
    <property type="match status" value="2"/>
</dbReference>
<evidence type="ECO:0000259" key="7">
    <source>
        <dbReference type="Pfam" id="PF01077"/>
    </source>
</evidence>
<evidence type="ECO:0000313" key="10">
    <source>
        <dbReference type="Proteomes" id="UP000267187"/>
    </source>
</evidence>
<dbReference type="InterPro" id="IPR005117">
    <property type="entry name" value="NiRdtase/SiRdtase_haem-b_fer"/>
</dbReference>
<comment type="caution">
    <text evidence="9">The sequence shown here is derived from an EMBL/GenBank/DDBJ whole genome shotgun (WGS) entry which is preliminary data.</text>
</comment>
<dbReference type="Gene3D" id="3.30.413.10">
    <property type="entry name" value="Sulfite Reductase Hemoprotein, domain 1"/>
    <property type="match status" value="2"/>
</dbReference>
<evidence type="ECO:0000256" key="2">
    <source>
        <dbReference type="ARBA" id="ARBA00022617"/>
    </source>
</evidence>
<evidence type="ECO:0000259" key="8">
    <source>
        <dbReference type="Pfam" id="PF03460"/>
    </source>
</evidence>
<dbReference type="SUPFAM" id="SSF56014">
    <property type="entry name" value="Nitrite and sulphite reductase 4Fe-4S domain-like"/>
    <property type="match status" value="2"/>
</dbReference>
<dbReference type="PANTHER" id="PTHR32439:SF9">
    <property type="entry name" value="BLR3264 PROTEIN"/>
    <property type="match status" value="1"/>
</dbReference>
<evidence type="ECO:0000256" key="1">
    <source>
        <dbReference type="ARBA" id="ARBA00022485"/>
    </source>
</evidence>
<feature type="domain" description="Nitrite/Sulfite reductase ferredoxin-like" evidence="8">
    <location>
        <begin position="53"/>
        <end position="110"/>
    </location>
</feature>
<keyword evidence="6" id="KW-0411">Iron-sulfur</keyword>
<gene>
    <name evidence="9" type="ORF">DFR27_0853</name>
</gene>
<dbReference type="GO" id="GO:0020037">
    <property type="term" value="F:heme binding"/>
    <property type="evidence" value="ECO:0007669"/>
    <property type="project" value="InterPro"/>
</dbReference>
<proteinExistence type="predicted"/>
<dbReference type="PROSITE" id="PS00365">
    <property type="entry name" value="NIR_SIR"/>
    <property type="match status" value="1"/>
</dbReference>
<dbReference type="Pfam" id="PF01077">
    <property type="entry name" value="NIR_SIR"/>
    <property type="match status" value="2"/>
</dbReference>
<dbReference type="Gene3D" id="3.90.480.10">
    <property type="entry name" value="Sulfite Reductase Hemoprotein,Domain 2"/>
    <property type="match status" value="1"/>
</dbReference>
<keyword evidence="4" id="KW-0560">Oxidoreductase</keyword>
<feature type="domain" description="Nitrite/sulphite reductase 4Fe-4S" evidence="7">
    <location>
        <begin position="119"/>
        <end position="271"/>
    </location>
</feature>
<keyword evidence="2" id="KW-0349">Heme</keyword>
<dbReference type="InterPro" id="IPR045854">
    <property type="entry name" value="NO2/SO3_Rdtase_4Fe4S_sf"/>
</dbReference>